<reference evidence="2 3" key="1">
    <citation type="journal article" date="2012" name="J. Bacteriol.">
        <title>Genome Sequence of n-Alkane-Degrading Hydrocarboniphaga effusa Strain AP103T (ATCC BAA-332T).</title>
        <authorList>
            <person name="Chang H.K."/>
            <person name="Zylstra G.J."/>
            <person name="Chae J.C."/>
        </authorList>
    </citation>
    <scope>NUCLEOTIDE SEQUENCE [LARGE SCALE GENOMIC DNA]</scope>
    <source>
        <strain evidence="2 3">AP103</strain>
    </source>
</reference>
<organism evidence="2 3">
    <name type="scientific">Hydrocarboniphaga effusa AP103</name>
    <dbReference type="NCBI Taxonomy" id="1172194"/>
    <lineage>
        <taxon>Bacteria</taxon>
        <taxon>Pseudomonadati</taxon>
        <taxon>Pseudomonadota</taxon>
        <taxon>Gammaproteobacteria</taxon>
        <taxon>Nevskiales</taxon>
        <taxon>Nevskiaceae</taxon>
        <taxon>Hydrocarboniphaga</taxon>
    </lineage>
</organism>
<gene>
    <name evidence="2" type="ORF">WQQ_17710</name>
</gene>
<proteinExistence type="predicted"/>
<evidence type="ECO:0000256" key="1">
    <source>
        <dbReference type="SAM" id="SignalP"/>
    </source>
</evidence>
<comment type="caution">
    <text evidence="2">The sequence shown here is derived from an EMBL/GenBank/DDBJ whole genome shotgun (WGS) entry which is preliminary data.</text>
</comment>
<keyword evidence="3" id="KW-1185">Reference proteome</keyword>
<evidence type="ECO:0008006" key="4">
    <source>
        <dbReference type="Google" id="ProtNLM"/>
    </source>
</evidence>
<evidence type="ECO:0000313" key="3">
    <source>
        <dbReference type="Proteomes" id="UP000003704"/>
    </source>
</evidence>
<feature type="chain" id="PRO_5003712710" description="Phytase-like domain-containing protein" evidence="1">
    <location>
        <begin position="18"/>
        <end position="309"/>
    </location>
</feature>
<dbReference type="STRING" id="1172194.WQQ_17710"/>
<dbReference type="EMBL" id="AKGD01000001">
    <property type="protein sequence ID" value="EIT71634.1"/>
    <property type="molecule type" value="Genomic_DNA"/>
</dbReference>
<feature type="signal peptide" evidence="1">
    <location>
        <begin position="1"/>
        <end position="17"/>
    </location>
</feature>
<dbReference type="SUPFAM" id="SSF50956">
    <property type="entry name" value="Thermostable phytase (3-phytase)"/>
    <property type="match status" value="1"/>
</dbReference>
<dbReference type="Proteomes" id="UP000003704">
    <property type="component" value="Unassembled WGS sequence"/>
</dbReference>
<name>I7ZI92_9GAMM</name>
<sequence length="309" mass="34012">MLGAALMVWGWAVAAAADSVADTYFRYFRPSGHIDEPALNELSGLAVSRRTAGRWWGLNDSGNAPMLYAMSPDGRSQGQVTVSSLNTDWEDLASYQRDGQAWLAIADTGDNFGFRSQVSIWVLPEPTLPAKGIAQTREIRFRFEDGPRDCESLAADPQRGRFLLIDKGRKPAGLYELPMTFTAGSELAMAKRIADLPLIWEGPVPPALPAGVERYRGTPTAIDLSPDGRKLLILTYKHLAEFERRADEDWPQAIARGPMRIVRLPRQRILEAAGYEADANSALIGGEDEHAALWRWNGRFPPAKAPAAP</sequence>
<keyword evidence="1" id="KW-0732">Signal</keyword>
<protein>
    <recommendedName>
        <fullName evidence="4">Phytase-like domain-containing protein</fullName>
    </recommendedName>
</protein>
<evidence type="ECO:0000313" key="2">
    <source>
        <dbReference type="EMBL" id="EIT71634.1"/>
    </source>
</evidence>
<accession>I7ZI92</accession>
<dbReference type="AlphaFoldDB" id="I7ZI92"/>